<evidence type="ECO:0000256" key="3">
    <source>
        <dbReference type="ARBA" id="ARBA00039441"/>
    </source>
</evidence>
<dbReference type="EC" id="3.1.1.29" evidence="1"/>
<reference evidence="6 7" key="2">
    <citation type="submission" date="2018-11" db="EMBL/GenBank/DDBJ databases">
        <authorList>
            <consortium name="Pathogen Informatics"/>
        </authorList>
    </citation>
    <scope>NUCLEOTIDE SEQUENCE [LARGE SCALE GENOMIC DNA]</scope>
</reference>
<dbReference type="PANTHER" id="PTHR11075">
    <property type="entry name" value="PEPTIDE CHAIN RELEASE FACTOR"/>
    <property type="match status" value="1"/>
</dbReference>
<dbReference type="GO" id="GO:0016150">
    <property type="term" value="F:translation release factor activity, codon nonspecific"/>
    <property type="evidence" value="ECO:0007669"/>
    <property type="project" value="TreeGrafter"/>
</dbReference>
<dbReference type="Gene3D" id="3.30.160.20">
    <property type="match status" value="1"/>
</dbReference>
<dbReference type="GO" id="GO:0070126">
    <property type="term" value="P:mitochondrial translational termination"/>
    <property type="evidence" value="ECO:0007669"/>
    <property type="project" value="TreeGrafter"/>
</dbReference>
<organism evidence="8">
    <name type="scientific">Rodentolepis nana</name>
    <name type="common">Dwarf tapeworm</name>
    <name type="synonym">Hymenolepis nana</name>
    <dbReference type="NCBI Taxonomy" id="102285"/>
    <lineage>
        <taxon>Eukaryota</taxon>
        <taxon>Metazoa</taxon>
        <taxon>Spiralia</taxon>
        <taxon>Lophotrochozoa</taxon>
        <taxon>Platyhelminthes</taxon>
        <taxon>Cestoda</taxon>
        <taxon>Eucestoda</taxon>
        <taxon>Cyclophyllidea</taxon>
        <taxon>Hymenolepididae</taxon>
        <taxon>Rodentolepis</taxon>
    </lineage>
</organism>
<dbReference type="InterPro" id="IPR000352">
    <property type="entry name" value="Pep_chain_release_fac_I"/>
</dbReference>
<comment type="similarity">
    <text evidence="2">Belongs to the prokaryotic/mitochondrial release factor family. Mitochondrion-specific ribosomal protein mL62 subfamily.</text>
</comment>
<evidence type="ECO:0000259" key="5">
    <source>
        <dbReference type="Pfam" id="PF00472"/>
    </source>
</evidence>
<dbReference type="WBParaSite" id="HNAJ_0000787401-mRNA-1">
    <property type="protein sequence ID" value="HNAJ_0000787401-mRNA-1"/>
    <property type="gene ID" value="HNAJ_0000787401"/>
</dbReference>
<sequence length="160" mass="18671">MSTSASSNNVTNNKLVFDGVIPIDDLDISYSLSSGPGGQNLNKRHSKVQIKFHIASAKWIPEELKPYLFEKESHRITKDGFFIIQSDKTRVQLLNQADCLERIRRMIRDRLSEINKPETPLETLKKFHQCRIRENEKRLVLKRTTSMTKAYRQKPSQWDL</sequence>
<dbReference type="PANTHER" id="PTHR11075:SF54">
    <property type="entry name" value="LARGE RIBOSOMAL SUBUNIT PROTEIN ML62"/>
    <property type="match status" value="1"/>
</dbReference>
<dbReference type="EMBL" id="UZAE01012145">
    <property type="protein sequence ID" value="VDO03730.1"/>
    <property type="molecule type" value="Genomic_DNA"/>
</dbReference>
<evidence type="ECO:0000313" key="8">
    <source>
        <dbReference type="WBParaSite" id="HNAJ_0000787401-mRNA-1"/>
    </source>
</evidence>
<evidence type="ECO:0000313" key="6">
    <source>
        <dbReference type="EMBL" id="VDO03730.1"/>
    </source>
</evidence>
<feature type="domain" description="Prokaryotic-type class I peptide chain release factors" evidence="5">
    <location>
        <begin position="21"/>
        <end position="150"/>
    </location>
</feature>
<accession>A0A0R3TKZ0</accession>
<gene>
    <name evidence="6" type="ORF">HNAJ_LOCUS7870</name>
</gene>
<dbReference type="Proteomes" id="UP000278807">
    <property type="component" value="Unassembled WGS sequence"/>
</dbReference>
<dbReference type="STRING" id="102285.A0A0R3TKZ0"/>
<dbReference type="InterPro" id="IPR052104">
    <property type="entry name" value="Mito_Release_Factor_mL62"/>
</dbReference>
<protein>
    <recommendedName>
        <fullName evidence="3">Large ribosomal subunit protein mL62</fullName>
        <ecNumber evidence="1">3.1.1.29</ecNumber>
    </recommendedName>
    <alternativeName>
        <fullName evidence="4">Peptidyl-tRNA hydrolase ICT1, mitochondrial</fullName>
    </alternativeName>
</protein>
<evidence type="ECO:0000313" key="7">
    <source>
        <dbReference type="Proteomes" id="UP000278807"/>
    </source>
</evidence>
<dbReference type="GO" id="GO:0004045">
    <property type="term" value="F:peptidyl-tRNA hydrolase activity"/>
    <property type="evidence" value="ECO:0007669"/>
    <property type="project" value="UniProtKB-EC"/>
</dbReference>
<dbReference type="GO" id="GO:0005762">
    <property type="term" value="C:mitochondrial large ribosomal subunit"/>
    <property type="evidence" value="ECO:0007669"/>
    <property type="project" value="TreeGrafter"/>
</dbReference>
<keyword evidence="7" id="KW-1185">Reference proteome</keyword>
<name>A0A0R3TKZ0_RODNA</name>
<dbReference type="OrthoDB" id="270639at2759"/>
<evidence type="ECO:0000256" key="2">
    <source>
        <dbReference type="ARBA" id="ARBA00038225"/>
    </source>
</evidence>
<dbReference type="FunFam" id="3.30.160.20:FF:000046">
    <property type="entry name" value="Peptidyl-tRNA hydrolase ICT1"/>
    <property type="match status" value="1"/>
</dbReference>
<dbReference type="AlphaFoldDB" id="A0A0R3TKZ0"/>
<evidence type="ECO:0000256" key="1">
    <source>
        <dbReference type="ARBA" id="ARBA00013260"/>
    </source>
</evidence>
<proteinExistence type="inferred from homology"/>
<reference evidence="8" key="1">
    <citation type="submission" date="2017-02" db="UniProtKB">
        <authorList>
            <consortium name="WormBaseParasite"/>
        </authorList>
    </citation>
    <scope>IDENTIFICATION</scope>
</reference>
<dbReference type="SUPFAM" id="SSF110916">
    <property type="entry name" value="Peptidyl-tRNA hydrolase domain-like"/>
    <property type="match status" value="1"/>
</dbReference>
<dbReference type="Pfam" id="PF00472">
    <property type="entry name" value="RF-1"/>
    <property type="match status" value="1"/>
</dbReference>
<evidence type="ECO:0000256" key="4">
    <source>
        <dbReference type="ARBA" id="ARBA00041531"/>
    </source>
</evidence>